<protein>
    <recommendedName>
        <fullName evidence="3">HNH domain-containing protein</fullName>
    </recommendedName>
</protein>
<dbReference type="EMBL" id="KE145371">
    <property type="protein sequence ID" value="EPE26033.1"/>
    <property type="molecule type" value="Genomic_DNA"/>
</dbReference>
<reference evidence="1 2" key="1">
    <citation type="journal article" date="2013" name="BMC Genomics">
        <title>Genomics-driven discovery of the pneumocandin biosynthetic gene cluster in the fungus Glarea lozoyensis.</title>
        <authorList>
            <person name="Chen L."/>
            <person name="Yue Q."/>
            <person name="Zhang X."/>
            <person name="Xiang M."/>
            <person name="Wang C."/>
            <person name="Li S."/>
            <person name="Che Y."/>
            <person name="Ortiz-Lopez F.J."/>
            <person name="Bills G.F."/>
            <person name="Liu X."/>
            <person name="An Z."/>
        </authorList>
    </citation>
    <scope>NUCLEOTIDE SEQUENCE [LARGE SCALE GENOMIC DNA]</scope>
    <source>
        <strain evidence="2">ATCC 20868 / MF5171</strain>
    </source>
</reference>
<proteinExistence type="predicted"/>
<dbReference type="GeneID" id="19461003"/>
<dbReference type="HOGENOM" id="CLU_074184_0_0_1"/>
<dbReference type="STRING" id="1116229.S3DHG8"/>
<sequence length="265" mass="30168">MANRHHDAEIQKIEDANFTLFRDCLSAPLIEKSSSKPSIKQKKVRSNRSGRKTAIKPVVAVEDKSEDDASELAEFVDYLAEEIFTSLPSDLRTLTYSIWINTPSLHKTYSIPLPESTVSHVINTMAPSVMDTLSAYLSDPQLETNNILVRALNAYTETLLTAPPPPSLTKDKASGCELCERSWIPLTYHHLIPREMHQKVLKRGWHTEDQLGNVAWLCRACHSFVHRVASNEELARDWYTVERLEEREDVIAFANWVGGVRWKAR</sequence>
<organism evidence="1 2">
    <name type="scientific">Glarea lozoyensis (strain ATCC 20868 / MF5171)</name>
    <dbReference type="NCBI Taxonomy" id="1116229"/>
    <lineage>
        <taxon>Eukaryota</taxon>
        <taxon>Fungi</taxon>
        <taxon>Dikarya</taxon>
        <taxon>Ascomycota</taxon>
        <taxon>Pezizomycotina</taxon>
        <taxon>Leotiomycetes</taxon>
        <taxon>Helotiales</taxon>
        <taxon>Helotiaceae</taxon>
        <taxon>Glarea</taxon>
    </lineage>
</organism>
<dbReference type="OrthoDB" id="4850648at2759"/>
<dbReference type="AlphaFoldDB" id="S3DHG8"/>
<dbReference type="eggNOG" id="ENOG502S89B">
    <property type="taxonomic scope" value="Eukaryota"/>
</dbReference>
<accession>S3DHG8</accession>
<evidence type="ECO:0008006" key="3">
    <source>
        <dbReference type="Google" id="ProtNLM"/>
    </source>
</evidence>
<dbReference type="RefSeq" id="XP_008087352.1">
    <property type="nucleotide sequence ID" value="XM_008089161.1"/>
</dbReference>
<dbReference type="KEGG" id="glz:GLAREA_01945"/>
<keyword evidence="2" id="KW-1185">Reference proteome</keyword>
<evidence type="ECO:0000313" key="1">
    <source>
        <dbReference type="EMBL" id="EPE26033.1"/>
    </source>
</evidence>
<evidence type="ECO:0000313" key="2">
    <source>
        <dbReference type="Proteomes" id="UP000016922"/>
    </source>
</evidence>
<dbReference type="PANTHER" id="PTHR37827">
    <property type="entry name" value="TUDOR DOMAIN-CONTAINING PROTEIN"/>
    <property type="match status" value="1"/>
</dbReference>
<gene>
    <name evidence="1" type="ORF">GLAREA_01945</name>
</gene>
<dbReference type="Proteomes" id="UP000016922">
    <property type="component" value="Unassembled WGS sequence"/>
</dbReference>
<name>S3DHG8_GLAL2</name>
<dbReference type="OMA" id="WHDEWML"/>
<dbReference type="PANTHER" id="PTHR37827:SF1">
    <property type="entry name" value="HNH DOMAIN-CONTAINING PROTEIN"/>
    <property type="match status" value="1"/>
</dbReference>